<evidence type="ECO:0000313" key="2">
    <source>
        <dbReference type="Proteomes" id="UP000006813"/>
    </source>
</evidence>
<gene>
    <name evidence="1" type="ORF">GW7_01955</name>
</gene>
<dbReference type="Proteomes" id="UP000006813">
    <property type="component" value="Unassembled WGS sequence"/>
</dbReference>
<dbReference type="STRING" id="10181.G5BA80"/>
<evidence type="ECO:0000313" key="1">
    <source>
        <dbReference type="EMBL" id="EHB06191.1"/>
    </source>
</evidence>
<organism evidence="1 2">
    <name type="scientific">Heterocephalus glaber</name>
    <name type="common">Naked mole rat</name>
    <dbReference type="NCBI Taxonomy" id="10181"/>
    <lineage>
        <taxon>Eukaryota</taxon>
        <taxon>Metazoa</taxon>
        <taxon>Chordata</taxon>
        <taxon>Craniata</taxon>
        <taxon>Vertebrata</taxon>
        <taxon>Euteleostomi</taxon>
        <taxon>Mammalia</taxon>
        <taxon>Eutheria</taxon>
        <taxon>Euarchontoglires</taxon>
        <taxon>Glires</taxon>
        <taxon>Rodentia</taxon>
        <taxon>Hystricomorpha</taxon>
        <taxon>Bathyergidae</taxon>
        <taxon>Heterocephalus</taxon>
    </lineage>
</organism>
<protein>
    <submittedName>
        <fullName evidence="1">LINE-1 reverse transcriptase-like protein</fullName>
    </submittedName>
</protein>
<sequence length="85" mass="10041">LSNCRGIVVIPCLLSDHSAIKLEINSIRNCRYFANTWKLNNTLLNNQWVIEEIKEEIRWAEKQFLQLNDNASTTYRNIWDTMKAL</sequence>
<feature type="non-terminal residue" evidence="1">
    <location>
        <position position="1"/>
    </location>
</feature>
<dbReference type="InParanoid" id="G5BA80"/>
<dbReference type="GO" id="GO:0003964">
    <property type="term" value="F:RNA-directed DNA polymerase activity"/>
    <property type="evidence" value="ECO:0007669"/>
    <property type="project" value="UniProtKB-KW"/>
</dbReference>
<dbReference type="EMBL" id="JH169218">
    <property type="protein sequence ID" value="EHB06191.1"/>
    <property type="molecule type" value="Genomic_DNA"/>
</dbReference>
<name>G5BA80_HETGA</name>
<keyword evidence="1" id="KW-0548">Nucleotidyltransferase</keyword>
<accession>G5BA80</accession>
<keyword evidence="1" id="KW-0808">Transferase</keyword>
<reference evidence="1 2" key="1">
    <citation type="journal article" date="2011" name="Nature">
        <title>Genome sequencing reveals insights into physiology and longevity of the naked mole rat.</title>
        <authorList>
            <person name="Kim E.B."/>
            <person name="Fang X."/>
            <person name="Fushan A.A."/>
            <person name="Huang Z."/>
            <person name="Lobanov A.V."/>
            <person name="Han L."/>
            <person name="Marino S.M."/>
            <person name="Sun X."/>
            <person name="Turanov A.A."/>
            <person name="Yang P."/>
            <person name="Yim S.H."/>
            <person name="Zhao X."/>
            <person name="Kasaikina M.V."/>
            <person name="Stoletzki N."/>
            <person name="Peng C."/>
            <person name="Polak P."/>
            <person name="Xiong Z."/>
            <person name="Kiezun A."/>
            <person name="Zhu Y."/>
            <person name="Chen Y."/>
            <person name="Kryukov G.V."/>
            <person name="Zhang Q."/>
            <person name="Peshkin L."/>
            <person name="Yang L."/>
            <person name="Bronson R.T."/>
            <person name="Buffenstein R."/>
            <person name="Wang B."/>
            <person name="Han C."/>
            <person name="Li Q."/>
            <person name="Chen L."/>
            <person name="Zhao W."/>
            <person name="Sunyaev S.R."/>
            <person name="Park T.J."/>
            <person name="Zhang G."/>
            <person name="Wang J."/>
            <person name="Gladyshev V.N."/>
        </authorList>
    </citation>
    <scope>NUCLEOTIDE SEQUENCE [LARGE SCALE GENOMIC DNA]</scope>
</reference>
<feature type="non-terminal residue" evidence="1">
    <location>
        <position position="85"/>
    </location>
</feature>
<proteinExistence type="predicted"/>
<dbReference type="AlphaFoldDB" id="G5BA80"/>
<keyword evidence="1" id="KW-0695">RNA-directed DNA polymerase</keyword>